<dbReference type="STRING" id="46224.B4102_2671"/>
<evidence type="ECO:0008006" key="6">
    <source>
        <dbReference type="Google" id="ProtNLM"/>
    </source>
</evidence>
<name>A0A150LA35_9BACI</name>
<evidence type="ECO:0000256" key="1">
    <source>
        <dbReference type="SAM" id="SignalP"/>
    </source>
</evidence>
<comment type="caution">
    <text evidence="4">The sequence shown here is derived from an EMBL/GenBank/DDBJ whole genome shotgun (WGS) entry which is preliminary data.</text>
</comment>
<dbReference type="Pfam" id="PF01464">
    <property type="entry name" value="SLT"/>
    <property type="match status" value="1"/>
</dbReference>
<dbReference type="Gene3D" id="2.30.30.40">
    <property type="entry name" value="SH3 Domains"/>
    <property type="match status" value="1"/>
</dbReference>
<dbReference type="InterPro" id="IPR023346">
    <property type="entry name" value="Lysozyme-like_dom_sf"/>
</dbReference>
<feature type="signal peptide" evidence="1">
    <location>
        <begin position="1"/>
        <end position="26"/>
    </location>
</feature>
<evidence type="ECO:0000313" key="5">
    <source>
        <dbReference type="Proteomes" id="UP000075666"/>
    </source>
</evidence>
<dbReference type="Gene3D" id="1.20.58.790">
    <property type="match status" value="1"/>
</dbReference>
<sequence length="570" mass="63704">MKFYRLFIAAIVILAISGFGHTNTFAADKADALVNSAVKAGKTLDNMTTVGKKATGKNIPTKEYNAAVKKYKSAKSAVNKQSGKKKKANLSKLKTVNTQISRGKKYINAVSNGKKIASKKAKLDKDIKMGVINSKTLVAYSNLSKDLNKYASTFDAVYDKKTRDTVKKLYKTPAEKIKKDLNYAIIVKKAIDETSKLMKSNTSSNKLAVPYYKILLNIDSIPQQKMKQQLMKEVKKINSTIPSKLKTGKFAEYVNLEMNFERLDSYISKGKSNAKVPGLYNQLKKNITSISSKTDKARLQKRFSGIMNRQKVSIKELKGMLTKSAIAKGIPPEVVKSIAVTENGNLTQFLPNGEVFKSHDNGYGIMQVTPMSDSDKSYDWNRVKYDLSYNIQAGVEILAKKWTYAFLSSPVMPKINNGEKNLLENWYFAIMAYNGLSTKNDPNKVTKPYQLKVYENMKNRTLMNPEIVKKQDVIFTGNPVKLKTTPIKTKLKTKSTQFYKKNDRVTISASANFRTKPTTKSTRKSFPKGTKVTILGGAIEDDSPANLFTWYKVSVSGAKGTWYVASSNLK</sequence>
<dbReference type="Pfam" id="PF18058">
    <property type="entry name" value="SbsC_C"/>
    <property type="match status" value="1"/>
</dbReference>
<dbReference type="AlphaFoldDB" id="A0A150LA35"/>
<feature type="domain" description="Transglycosylase SLT" evidence="2">
    <location>
        <begin position="324"/>
        <end position="435"/>
    </location>
</feature>
<dbReference type="InterPro" id="IPR008258">
    <property type="entry name" value="Transglycosylase_SLT_dom_1"/>
</dbReference>
<dbReference type="SUPFAM" id="SSF53955">
    <property type="entry name" value="Lysozyme-like"/>
    <property type="match status" value="1"/>
</dbReference>
<dbReference type="EMBL" id="LQYN01000026">
    <property type="protein sequence ID" value="KYD09144.1"/>
    <property type="molecule type" value="Genomic_DNA"/>
</dbReference>
<accession>A0A150LA35</accession>
<dbReference type="RefSeq" id="WP_066229029.1">
    <property type="nucleotide sequence ID" value="NZ_LQYN01000026.1"/>
</dbReference>
<dbReference type="InterPro" id="IPR041378">
    <property type="entry name" value="S-layer_SbsC_C"/>
</dbReference>
<dbReference type="OrthoDB" id="2690990at2"/>
<keyword evidence="5" id="KW-1185">Reference proteome</keyword>
<organism evidence="4 5">
    <name type="scientific">Heyndrickxia sporothermodurans</name>
    <dbReference type="NCBI Taxonomy" id="46224"/>
    <lineage>
        <taxon>Bacteria</taxon>
        <taxon>Bacillati</taxon>
        <taxon>Bacillota</taxon>
        <taxon>Bacilli</taxon>
        <taxon>Bacillales</taxon>
        <taxon>Bacillaceae</taxon>
        <taxon>Heyndrickxia</taxon>
    </lineage>
</organism>
<protein>
    <recommendedName>
        <fullName evidence="6">Transglycosylase SLT domain-containing protein</fullName>
    </recommendedName>
</protein>
<gene>
    <name evidence="4" type="ORF">B4102_2671</name>
</gene>
<evidence type="ECO:0000313" key="4">
    <source>
        <dbReference type="EMBL" id="KYD09144.1"/>
    </source>
</evidence>
<keyword evidence="1" id="KW-0732">Signal</keyword>
<evidence type="ECO:0000259" key="2">
    <source>
        <dbReference type="Pfam" id="PF01464"/>
    </source>
</evidence>
<dbReference type="Gene3D" id="1.10.530.10">
    <property type="match status" value="1"/>
</dbReference>
<feature type="domain" description="SbsC C-terminal" evidence="3">
    <location>
        <begin position="46"/>
        <end position="175"/>
    </location>
</feature>
<reference evidence="4 5" key="1">
    <citation type="submission" date="2016-01" db="EMBL/GenBank/DDBJ databases">
        <title>Genome Sequences of Twelve Sporeforming Bacillus Species Isolated from Foods.</title>
        <authorList>
            <person name="Berendsen E.M."/>
            <person name="Wells-Bennik M.H."/>
            <person name="Krawcyk A.O."/>
            <person name="De Jong A."/>
            <person name="Holsappel S."/>
            <person name="Eijlander R.T."/>
            <person name="Kuipers O.P."/>
        </authorList>
    </citation>
    <scope>NUCLEOTIDE SEQUENCE [LARGE SCALE GENOMIC DNA]</scope>
    <source>
        <strain evidence="4 5">B4102</strain>
    </source>
</reference>
<dbReference type="Gene3D" id="1.20.58.780">
    <property type="match status" value="1"/>
</dbReference>
<feature type="chain" id="PRO_5007564219" description="Transglycosylase SLT domain-containing protein" evidence="1">
    <location>
        <begin position="27"/>
        <end position="570"/>
    </location>
</feature>
<evidence type="ECO:0000259" key="3">
    <source>
        <dbReference type="Pfam" id="PF18058"/>
    </source>
</evidence>
<dbReference type="Proteomes" id="UP000075666">
    <property type="component" value="Unassembled WGS sequence"/>
</dbReference>
<dbReference type="PATRIC" id="fig|46224.3.peg.1873"/>
<proteinExistence type="predicted"/>